<sequence length="132" mass="14881">MGTRPEVSLATDSSTSLDPHHNLKWMEFNYQPCSSCVDTISLLSRSNKFNQRLKVLIEHSGCNCFPAKSNKGSLELKAYTSSQHRECGFCLSQQPFCSVFEVLKFDAQFLLLKKNALSVLFKNLMPPSLSEK</sequence>
<proteinExistence type="predicted"/>
<comment type="caution">
    <text evidence="1">The sequence shown here is derived from an EMBL/GenBank/DDBJ whole genome shotgun (WGS) entry which is preliminary data.</text>
</comment>
<keyword evidence="2" id="KW-1185">Reference proteome</keyword>
<evidence type="ECO:0000313" key="1">
    <source>
        <dbReference type="EMBL" id="GJT42445.1"/>
    </source>
</evidence>
<protein>
    <submittedName>
        <fullName evidence="1">Uncharacterized protein</fullName>
    </submittedName>
</protein>
<evidence type="ECO:0000313" key="2">
    <source>
        <dbReference type="Proteomes" id="UP001151760"/>
    </source>
</evidence>
<reference evidence="1" key="1">
    <citation type="journal article" date="2022" name="Int. J. Mol. Sci.">
        <title>Draft Genome of Tanacetum Coccineum: Genomic Comparison of Closely Related Tanacetum-Family Plants.</title>
        <authorList>
            <person name="Yamashiro T."/>
            <person name="Shiraishi A."/>
            <person name="Nakayama K."/>
            <person name="Satake H."/>
        </authorList>
    </citation>
    <scope>NUCLEOTIDE SEQUENCE</scope>
</reference>
<accession>A0ABQ5DTS2</accession>
<gene>
    <name evidence="1" type="ORF">Tco_0951160</name>
</gene>
<reference evidence="1" key="2">
    <citation type="submission" date="2022-01" db="EMBL/GenBank/DDBJ databases">
        <authorList>
            <person name="Yamashiro T."/>
            <person name="Shiraishi A."/>
            <person name="Satake H."/>
            <person name="Nakayama K."/>
        </authorList>
    </citation>
    <scope>NUCLEOTIDE SEQUENCE</scope>
</reference>
<name>A0ABQ5DTS2_9ASTR</name>
<dbReference type="Proteomes" id="UP001151760">
    <property type="component" value="Unassembled WGS sequence"/>
</dbReference>
<organism evidence="1 2">
    <name type="scientific">Tanacetum coccineum</name>
    <dbReference type="NCBI Taxonomy" id="301880"/>
    <lineage>
        <taxon>Eukaryota</taxon>
        <taxon>Viridiplantae</taxon>
        <taxon>Streptophyta</taxon>
        <taxon>Embryophyta</taxon>
        <taxon>Tracheophyta</taxon>
        <taxon>Spermatophyta</taxon>
        <taxon>Magnoliopsida</taxon>
        <taxon>eudicotyledons</taxon>
        <taxon>Gunneridae</taxon>
        <taxon>Pentapetalae</taxon>
        <taxon>asterids</taxon>
        <taxon>campanulids</taxon>
        <taxon>Asterales</taxon>
        <taxon>Asteraceae</taxon>
        <taxon>Asteroideae</taxon>
        <taxon>Anthemideae</taxon>
        <taxon>Anthemidinae</taxon>
        <taxon>Tanacetum</taxon>
    </lineage>
</organism>
<dbReference type="EMBL" id="BQNB010015645">
    <property type="protein sequence ID" value="GJT42445.1"/>
    <property type="molecule type" value="Genomic_DNA"/>
</dbReference>